<dbReference type="Proteomes" id="UP000671879">
    <property type="component" value="Chromosome"/>
</dbReference>
<dbReference type="PANTHER" id="PTHR40094:SF1">
    <property type="entry name" value="UBIQUITIN DOMAIN-CONTAINING PROTEIN"/>
    <property type="match status" value="1"/>
</dbReference>
<comment type="similarity">
    <text evidence="1">Belongs to the protease inhibitor I39 (alpha-2-macroglobulin) family. Bacterial alpha-2-macroglobulin subfamily.</text>
</comment>
<proteinExistence type="inferred from homology"/>
<reference evidence="7" key="1">
    <citation type="submission" date="2021-04" db="EMBL/GenBank/DDBJ databases">
        <title>A novel Synergistetes isolate from a pyrite-forming mixed culture.</title>
        <authorList>
            <person name="Bunk B."/>
            <person name="Sproer C."/>
            <person name="Spring S."/>
            <person name="Pester M."/>
        </authorList>
    </citation>
    <scope>NUCLEOTIDE SEQUENCE [LARGE SCALE GENOMIC DNA]</scope>
    <source>
        <strain evidence="7">J.5.4.2-T.3.5.2</strain>
    </source>
</reference>
<protein>
    <submittedName>
        <fullName evidence="6">Ig-like domain-containing protein</fullName>
    </submittedName>
</protein>
<dbReference type="InterPro" id="IPR051802">
    <property type="entry name" value="YfhM-like"/>
</dbReference>
<dbReference type="Pfam" id="PF01835">
    <property type="entry name" value="MG2"/>
    <property type="match status" value="1"/>
</dbReference>
<evidence type="ECO:0000313" key="7">
    <source>
        <dbReference type="Proteomes" id="UP000671879"/>
    </source>
</evidence>
<feature type="domain" description="Alpha-2-macroglobulin" evidence="5">
    <location>
        <begin position="1097"/>
        <end position="1185"/>
    </location>
</feature>
<dbReference type="InterPro" id="IPR002890">
    <property type="entry name" value="MG2"/>
</dbReference>
<dbReference type="Pfam" id="PF17972">
    <property type="entry name" value="bMG5"/>
    <property type="match status" value="1"/>
</dbReference>
<dbReference type="SMART" id="SM01359">
    <property type="entry name" value="A2M_N_2"/>
    <property type="match status" value="1"/>
</dbReference>
<dbReference type="InterPro" id="IPR008930">
    <property type="entry name" value="Terpenoid_cyclase/PrenylTrfase"/>
</dbReference>
<dbReference type="Pfam" id="PF13205">
    <property type="entry name" value="Big_5"/>
    <property type="match status" value="1"/>
</dbReference>
<dbReference type="InterPro" id="IPR041246">
    <property type="entry name" value="Bact_MG10"/>
</dbReference>
<dbReference type="InterPro" id="IPR041203">
    <property type="entry name" value="Bact_A2M_MG5"/>
</dbReference>
<dbReference type="PANTHER" id="PTHR40094">
    <property type="entry name" value="ALPHA-2-MACROGLOBULIN HOMOLOG"/>
    <property type="match status" value="1"/>
</dbReference>
<evidence type="ECO:0000259" key="5">
    <source>
        <dbReference type="SMART" id="SM01360"/>
    </source>
</evidence>
<accession>A0A9Q7EVY6</accession>
<sequence>MRKGMVLWGSFFLFWAWAAGARADDFSVLSFSPQGETSGRPEIGLTFSAPVAEAGLVGKIVPSQSLPLEIRPPLEGDAVWDGPDRLVFTPRAALAPATEYRVTLKALRDRSGRLLAGPQSFEFRTAPLKLLSVRPTERTPYGEMTLEFSFSLPVPPQRLAGFVTAESDGRRVELTPQGQVPSERVVVRTESLSGPSLRLTVERGLASDAGPLGLETTETITLDASPRLSVTGSYAESGDDEGRLVLYTSRPVDPADVRGYLALSPERAFRVEPLYGGFALVGAFAPRERVTVTLKKGLGGGEGLGADEILSLVLPDRDRSLRFPVAGTFLSTAEAPRIPLETVNVDAVDVSAWKLYPNNVPLVTGALGEGTEPPKALSRSLGTTAFRVDSRLNGTVRSALDLGALLGEDRGVFLVEARDGADGWDVARQVVTLTDLGLSARVWERGLLVWVNGLSSAEAVKGAAVSVYSSSNQLLAQGVTDGDGLWVAERDVPWDPQLRPAVVTVAHEGDLSFLTLAGDRFADGADRSGSPWVTTYEAACLLPRGIFRPGEGVTITSCVRGPRMALPGTFPVLWKVTNALGMEAFRGVESLSAQGTATAAFELPVESPTGRYRFDLFVPGAEETPLGGAVFQVEDFTPPRIEADLASSRSQTRGGEALNLSFGAAYLFGAPAPDLEWELQARTLPRTYRSARFPQFVFGDGEKDFQGSELFIASGVLDASGRASCDWTVPGEWTAPSLVELALSLQVMEPGGRWVFRPLSLPCAVTPLQIGIRSPEGDLLPDRPLPFEVAAVTADDLPAEVSLTWELFSLADRYVMVREEGRTRMGWQEEKVPLSQGTVALGKGRAPLSLRPGGEGRFLLVLSDGEGSSASTRFDVWRPWGSAARGASLPDRVELELDRDRYGAGDRASLAYRAPFPGRALFTVEAEGLVEARVLRAGASGNVAFSVDGRIWPNGWCTFQMIRPAGGDGPVSALGALPLPVETGSSRASVTLELPDRAEPGGTLPAVVRVTDDRGRPLSGEIWLALVDRAVLGLTGHETPDPQALFTARRRLGSRARDLYDELIPVESRQTPLLHPAGGAGAAQGPLLSPFQARGFRLLSEVRSLAVEEGEARTSFDLPQFSGGARLMAVFSGASVGSAQDDVTVSRPLTVDPSLPQVLAPGDRPVVPLQILSTASGDLTLEVAVEARGSLRLDGQSAFSLTVAPGESRLLDLPLEASAESGYGALSVAVRGPDLDFVVERETVVRPPMPPLTLSGSAVIEGGSFVMKEEGRWLPGTLRTSLYLSGSPEADLLPLVALLRDYPYGCLEQLVSSAWPLVVLPDRAAGARSIGETVARLQTYQLYNGGFASWPNGSLDGWGSLYAAHFLASLEAGQVPEAMARRVRSFLASVLSDISDDGEALSRKAYAAYVMALSGEPPLGWMAWLAERAGEMDDAGRALLAGAYGLGGKKEEGLALAGGTGLQGRDRYASPLRDRALRLLALGVLDRGGAAEASLAAELLRSVASGPLSSQEAATALMALGPYLARADLRPFSAVVDDGTRPVSLATGDDLLLSADRFVAWKVENAGPGPLYASWTASGVPLDAVAAEDRGIRVRRTFTDREGVAIDTSRPLTLGQEIHVRIDIVPTGAVRDVVVVDLLPGCFDVWNPALGPAEETVGARRDVRFDRVLLFPDALDGSVTLGYRCRVVARGDFALPPVVAEAMYAPGVRSLGGGGRLTVR</sequence>
<evidence type="ECO:0000259" key="4">
    <source>
        <dbReference type="SMART" id="SM01359"/>
    </source>
</evidence>
<dbReference type="Pfam" id="PF07703">
    <property type="entry name" value="A2M_BRD"/>
    <property type="match status" value="1"/>
</dbReference>
<dbReference type="InterPro" id="IPR021868">
    <property type="entry name" value="Alpha_2_Macroglob_MG3"/>
</dbReference>
<gene>
    <name evidence="6" type="ORF">KAR29_13875</name>
</gene>
<evidence type="ECO:0000256" key="2">
    <source>
        <dbReference type="ARBA" id="ARBA00022729"/>
    </source>
</evidence>
<dbReference type="InterPro" id="IPR001599">
    <property type="entry name" value="Macroglobln_a2"/>
</dbReference>
<dbReference type="Pfam" id="PF17973">
    <property type="entry name" value="bMG10"/>
    <property type="match status" value="1"/>
</dbReference>
<dbReference type="Gene3D" id="2.60.40.3710">
    <property type="match status" value="1"/>
</dbReference>
<dbReference type="InterPro" id="IPR041462">
    <property type="entry name" value="Bact_A2M_MG6"/>
</dbReference>
<dbReference type="RefSeq" id="WP_274373594.1">
    <property type="nucleotide sequence ID" value="NZ_CP072943.1"/>
</dbReference>
<dbReference type="EMBL" id="CP072943">
    <property type="protein sequence ID" value="QTX32364.1"/>
    <property type="molecule type" value="Genomic_DNA"/>
</dbReference>
<evidence type="ECO:0000313" key="6">
    <source>
        <dbReference type="EMBL" id="QTX32364.1"/>
    </source>
</evidence>
<feature type="domain" description="Alpha-2-macroglobulin bait region" evidence="4">
    <location>
        <begin position="893"/>
        <end position="1034"/>
    </location>
</feature>
<organism evidence="6 7">
    <name type="scientific">Aminithiophilus ramosus</name>
    <dbReference type="NCBI Taxonomy" id="3029084"/>
    <lineage>
        <taxon>Bacteria</taxon>
        <taxon>Thermotogati</taxon>
        <taxon>Synergistota</taxon>
        <taxon>Synergistia</taxon>
        <taxon>Synergistales</taxon>
        <taxon>Aminithiophilaceae</taxon>
        <taxon>Aminithiophilus</taxon>
    </lineage>
</organism>
<dbReference type="CDD" id="cd02891">
    <property type="entry name" value="A2M_like"/>
    <property type="match status" value="1"/>
</dbReference>
<dbReference type="InterPro" id="IPR032812">
    <property type="entry name" value="SbsA_Ig"/>
</dbReference>
<keyword evidence="2 3" id="KW-0732">Signal</keyword>
<dbReference type="Pfam" id="PF11974">
    <property type="entry name" value="bMG3"/>
    <property type="match status" value="1"/>
</dbReference>
<dbReference type="SMART" id="SM01360">
    <property type="entry name" value="A2M"/>
    <property type="match status" value="1"/>
</dbReference>
<feature type="signal peptide" evidence="3">
    <location>
        <begin position="1"/>
        <end position="23"/>
    </location>
</feature>
<dbReference type="SUPFAM" id="SSF48239">
    <property type="entry name" value="Terpenoid cyclases/Protein prenyltransferases"/>
    <property type="match status" value="1"/>
</dbReference>
<dbReference type="InterPro" id="IPR011625">
    <property type="entry name" value="A2M_N_BRD"/>
</dbReference>
<dbReference type="Pfam" id="PF17962">
    <property type="entry name" value="bMG6"/>
    <property type="match status" value="1"/>
</dbReference>
<name>A0A9Q7EVY6_9BACT</name>
<keyword evidence="7" id="KW-1185">Reference proteome</keyword>
<evidence type="ECO:0000256" key="1">
    <source>
        <dbReference type="ARBA" id="ARBA00010556"/>
    </source>
</evidence>
<dbReference type="GO" id="GO:0004866">
    <property type="term" value="F:endopeptidase inhibitor activity"/>
    <property type="evidence" value="ECO:0007669"/>
    <property type="project" value="InterPro"/>
</dbReference>
<dbReference type="KEGG" id="aram:KAR29_13875"/>
<feature type="chain" id="PRO_5040162775" evidence="3">
    <location>
        <begin position="24"/>
        <end position="1720"/>
    </location>
</feature>
<dbReference type="Gene3D" id="1.50.10.20">
    <property type="match status" value="1"/>
</dbReference>
<evidence type="ECO:0000256" key="3">
    <source>
        <dbReference type="SAM" id="SignalP"/>
    </source>
</evidence>